<protein>
    <submittedName>
        <fullName evidence="6">EcoKI restriction-modification system protein HsdS</fullName>
    </submittedName>
</protein>
<dbReference type="EMBL" id="CP036266">
    <property type="protein sequence ID" value="QDT22028.1"/>
    <property type="molecule type" value="Genomic_DNA"/>
</dbReference>
<comment type="similarity">
    <text evidence="1">Belongs to the type-I restriction system S methylase family.</text>
</comment>
<accession>A0A517PRM7</accession>
<evidence type="ECO:0000256" key="2">
    <source>
        <dbReference type="ARBA" id="ARBA00022747"/>
    </source>
</evidence>
<dbReference type="Pfam" id="PF01420">
    <property type="entry name" value="Methylase_S"/>
    <property type="match status" value="1"/>
</dbReference>
<dbReference type="Gene3D" id="3.90.220.20">
    <property type="entry name" value="DNA methylase specificity domains"/>
    <property type="match status" value="1"/>
</dbReference>
<evidence type="ECO:0000256" key="4">
    <source>
        <dbReference type="SAM" id="MobiDB-lite"/>
    </source>
</evidence>
<dbReference type="InterPro" id="IPR027417">
    <property type="entry name" value="P-loop_NTPase"/>
</dbReference>
<feature type="compositionally biased region" description="Basic and acidic residues" evidence="4">
    <location>
        <begin position="859"/>
        <end position="874"/>
    </location>
</feature>
<dbReference type="InterPro" id="IPR044946">
    <property type="entry name" value="Restrct_endonuc_typeI_TRD_sf"/>
</dbReference>
<feature type="compositionally biased region" description="Acidic residues" evidence="4">
    <location>
        <begin position="875"/>
        <end position="886"/>
    </location>
</feature>
<dbReference type="Proteomes" id="UP000320421">
    <property type="component" value="Chromosome"/>
</dbReference>
<keyword evidence="3" id="KW-0238">DNA-binding</keyword>
<dbReference type="AlphaFoldDB" id="A0A517PRM7"/>
<dbReference type="SUPFAM" id="SSF52540">
    <property type="entry name" value="P-loop containing nucleoside triphosphate hydrolases"/>
    <property type="match status" value="1"/>
</dbReference>
<keyword evidence="2" id="KW-0680">Restriction system</keyword>
<dbReference type="InterPro" id="IPR000055">
    <property type="entry name" value="Restrct_endonuc_typeI_TRD"/>
</dbReference>
<evidence type="ECO:0000259" key="5">
    <source>
        <dbReference type="Pfam" id="PF01420"/>
    </source>
</evidence>
<reference evidence="6 7" key="1">
    <citation type="submission" date="2019-02" db="EMBL/GenBank/DDBJ databases">
        <title>Deep-cultivation of Planctomycetes and their phenomic and genomic characterization uncovers novel biology.</title>
        <authorList>
            <person name="Wiegand S."/>
            <person name="Jogler M."/>
            <person name="Boedeker C."/>
            <person name="Pinto D."/>
            <person name="Vollmers J."/>
            <person name="Rivas-Marin E."/>
            <person name="Kohn T."/>
            <person name="Peeters S.H."/>
            <person name="Heuer A."/>
            <person name="Rast P."/>
            <person name="Oberbeckmann S."/>
            <person name="Bunk B."/>
            <person name="Jeske O."/>
            <person name="Meyerdierks A."/>
            <person name="Storesund J.E."/>
            <person name="Kallscheuer N."/>
            <person name="Luecker S."/>
            <person name="Lage O.M."/>
            <person name="Pohl T."/>
            <person name="Merkel B.J."/>
            <person name="Hornburger P."/>
            <person name="Mueller R.-W."/>
            <person name="Bruemmer F."/>
            <person name="Labrenz M."/>
            <person name="Spormann A.M."/>
            <person name="Op den Camp H."/>
            <person name="Overmann J."/>
            <person name="Amann R."/>
            <person name="Jetten M.S.M."/>
            <person name="Mascher T."/>
            <person name="Medema M.H."/>
            <person name="Devos D.P."/>
            <person name="Kaster A.-K."/>
            <person name="Ovreas L."/>
            <person name="Rohde M."/>
            <person name="Galperin M.Y."/>
            <person name="Jogler C."/>
        </authorList>
    </citation>
    <scope>NUCLEOTIDE SEQUENCE [LARGE SCALE GENOMIC DNA]</scope>
    <source>
        <strain evidence="6 7">HG66A1</strain>
    </source>
</reference>
<dbReference type="RefSeq" id="WP_145187233.1">
    <property type="nucleotide sequence ID" value="NZ_CP036266.1"/>
</dbReference>
<gene>
    <name evidence="6" type="ORF">HG66A1_38340</name>
</gene>
<proteinExistence type="inferred from homology"/>
<keyword evidence="7" id="KW-1185">Reference proteome</keyword>
<dbReference type="Gene3D" id="3.40.50.300">
    <property type="entry name" value="P-loop containing nucleotide triphosphate hydrolases"/>
    <property type="match status" value="1"/>
</dbReference>
<dbReference type="GO" id="GO:0009307">
    <property type="term" value="P:DNA restriction-modification system"/>
    <property type="evidence" value="ECO:0007669"/>
    <property type="project" value="UniProtKB-KW"/>
</dbReference>
<sequence length="886" mass="98706">MDVPSVDDEGLVPVAEISAEIAQLQARVNELNDNEPGEHHERMSLLKHMESLTEDLEYREYAESYEIPYIRIRDVANGVAAAGTAWVKREVAKEIAPKWKLKHGDVLVSKSGTIGKTGIVRNGAVGGVAANSFFVLRVDGDVLDPHFVMAYLNSSEVRFWLEERARGSAAKHLSSAVFKEIPIPLPPIQMQRRIGAEYRELGTDAIELLSRLLTGTETNAVSQWLNHYWATLSNQDVDSLRISYWQKLSGEFRKLRNEVAHSTSDAGPLTAWTLAFSEALTPFRGAEDIPDGPALFSVLNEVGRRLDRAEEAADGDLPDNRKAKSFTRVLEKWLKLTTESMVKQNRLVITTDVTEVPVGECTDLTLKVENQGTLPIRSLRLWGEPFNDVHIQFLAAGDSAEAEFSVVALEEYNHIDVTIQWECLSLEGDEISGSKDLRFSVVSAESASETADLGASPYVTGDPVKVDRNDVFFGREELIEQIKRQILQSGNVVLLEGNRRAGKSSVLWHLEGAKAIPGWLGVYCSLQGAEGNSEGGIPTADVFRSIAYELVQSMRKLNGSVVMPDGTVLDGDKKLGIARALQQGISEEAPFQDFREYLETIIETLAEQQLGLLLMIDEFDKLQEGINNKVTSPQVPENIRFLVQSFPKLSAILTGSRRLKRMRQEYWSALFGLGTRLGVSALPLEAAARLITEPVAGRLSYSKSAVNRAHELTAGQPYLLQCLCNRVFDIAARTGVRSITVDHVNDAADALVEDNEHFASLWDYTEFDRRRFLLYLLHREENGPDPMRLGVIEAKLEEAGVELREEIVISDLELLRELELVDLHGESSGAYYTLTIPMMGQWLDSQQDFEILRSRARAEAEDISGKLSEITRPEDEIEDTKDIDDE</sequence>
<evidence type="ECO:0000256" key="1">
    <source>
        <dbReference type="ARBA" id="ARBA00010923"/>
    </source>
</evidence>
<dbReference type="OrthoDB" id="9814572at2"/>
<dbReference type="SUPFAM" id="SSF116734">
    <property type="entry name" value="DNA methylase specificity domain"/>
    <property type="match status" value="1"/>
</dbReference>
<organism evidence="6 7">
    <name type="scientific">Gimesia chilikensis</name>
    <dbReference type="NCBI Taxonomy" id="2605989"/>
    <lineage>
        <taxon>Bacteria</taxon>
        <taxon>Pseudomonadati</taxon>
        <taxon>Planctomycetota</taxon>
        <taxon>Planctomycetia</taxon>
        <taxon>Planctomycetales</taxon>
        <taxon>Planctomycetaceae</taxon>
        <taxon>Gimesia</taxon>
    </lineage>
</organism>
<evidence type="ECO:0000313" key="7">
    <source>
        <dbReference type="Proteomes" id="UP000320421"/>
    </source>
</evidence>
<dbReference type="PANTHER" id="PTHR34301">
    <property type="entry name" value="DNA-BINDING PROTEIN-RELATED"/>
    <property type="match status" value="1"/>
</dbReference>
<dbReference type="PANTHER" id="PTHR34301:SF8">
    <property type="entry name" value="ATPASE DOMAIN-CONTAINING PROTEIN"/>
    <property type="match status" value="1"/>
</dbReference>
<evidence type="ECO:0000313" key="6">
    <source>
        <dbReference type="EMBL" id="QDT22028.1"/>
    </source>
</evidence>
<feature type="region of interest" description="Disordered" evidence="4">
    <location>
        <begin position="859"/>
        <end position="886"/>
    </location>
</feature>
<dbReference type="GO" id="GO:0003677">
    <property type="term" value="F:DNA binding"/>
    <property type="evidence" value="ECO:0007669"/>
    <property type="project" value="UniProtKB-KW"/>
</dbReference>
<feature type="domain" description="Type I restriction modification DNA specificity" evidence="5">
    <location>
        <begin position="60"/>
        <end position="196"/>
    </location>
</feature>
<evidence type="ECO:0000256" key="3">
    <source>
        <dbReference type="ARBA" id="ARBA00023125"/>
    </source>
</evidence>
<name>A0A517PRM7_9PLAN</name>